<evidence type="ECO:0000256" key="1">
    <source>
        <dbReference type="SAM" id="SignalP"/>
    </source>
</evidence>
<organism evidence="2 3">
    <name type="scientific">Shewanella electrodiphila</name>
    <dbReference type="NCBI Taxonomy" id="934143"/>
    <lineage>
        <taxon>Bacteria</taxon>
        <taxon>Pseudomonadati</taxon>
        <taxon>Pseudomonadota</taxon>
        <taxon>Gammaproteobacteria</taxon>
        <taxon>Alteromonadales</taxon>
        <taxon>Shewanellaceae</taxon>
        <taxon>Shewanella</taxon>
    </lineage>
</organism>
<dbReference type="RefSeq" id="WP_248954644.1">
    <property type="nucleotide sequence ID" value="NZ_JAKIKU010000001.1"/>
</dbReference>
<evidence type="ECO:0000313" key="3">
    <source>
        <dbReference type="Proteomes" id="UP001202134"/>
    </source>
</evidence>
<sequence length="467" mass="53669">MKKIIYVMSLLLVSGSLNATSIPPVLNFLPSCVASNQISVEQSDTYDLKDTEIQESYTDERFNEIRQKYILQAFNDTQLKAAKYGSDGIIINKVNALHINRDVKVYGELARPFVRKVNQFRIVVLAEVITFCDDDKSLTQVTSPYNDKGRQVNELTVQVLLSKKEVNLIDLADKFSAPDSNVNSFSAYSIKIGDDFKQLESLGQESARLILSDGKIAYGYGRNLWFILENKMVVKIIHNTTILNSHGKNQIVYSENYDAKRWVTSEGITLKDTFDKVSENLALESEGDEYFVKGENSRLYFSFDEYMPYDSIESEKKVNGFSVTHRDYLGLQHTVKYEEFSLEKIRKILTYENRKINTDFANRIYLNKKGVWDIVSPNIMLNTKDSVVQRVKITEAVSGDQSERQFLELLEKLNIPTSKKDFLFRYPDSHDEFDIVNLSNEHYTLKAAFESHEPEAQLVEMTVSFFD</sequence>
<name>A0ABT0KK31_9GAMM</name>
<gene>
    <name evidence="2" type="ORF">L2737_02415</name>
</gene>
<evidence type="ECO:0000313" key="2">
    <source>
        <dbReference type="EMBL" id="MCL1044187.1"/>
    </source>
</evidence>
<reference evidence="2 3" key="1">
    <citation type="submission" date="2022-01" db="EMBL/GenBank/DDBJ databases">
        <title>Whole genome-based taxonomy of the Shewanellaceae.</title>
        <authorList>
            <person name="Martin-Rodriguez A.J."/>
        </authorList>
    </citation>
    <scope>NUCLEOTIDE SEQUENCE [LARGE SCALE GENOMIC DNA]</scope>
    <source>
        <strain evidence="2 3">DSM 24955</strain>
    </source>
</reference>
<keyword evidence="1" id="KW-0732">Signal</keyword>
<dbReference type="EMBL" id="JAKIKU010000001">
    <property type="protein sequence ID" value="MCL1044187.1"/>
    <property type="molecule type" value="Genomic_DNA"/>
</dbReference>
<keyword evidence="3" id="KW-1185">Reference proteome</keyword>
<feature type="signal peptide" evidence="1">
    <location>
        <begin position="1"/>
        <end position="19"/>
    </location>
</feature>
<comment type="caution">
    <text evidence="2">The sequence shown here is derived from an EMBL/GenBank/DDBJ whole genome shotgun (WGS) entry which is preliminary data.</text>
</comment>
<accession>A0ABT0KK31</accession>
<protein>
    <submittedName>
        <fullName evidence="2">Uncharacterized protein</fullName>
    </submittedName>
</protein>
<dbReference type="Proteomes" id="UP001202134">
    <property type="component" value="Unassembled WGS sequence"/>
</dbReference>
<proteinExistence type="predicted"/>
<feature type="chain" id="PRO_5045995646" evidence="1">
    <location>
        <begin position="20"/>
        <end position="467"/>
    </location>
</feature>